<dbReference type="EMBL" id="HBUF01530893">
    <property type="protein sequence ID" value="CAG6751798.1"/>
    <property type="molecule type" value="Transcribed_RNA"/>
</dbReference>
<reference evidence="1" key="1">
    <citation type="submission" date="2021-05" db="EMBL/GenBank/DDBJ databases">
        <authorList>
            <person name="Alioto T."/>
            <person name="Alioto T."/>
            <person name="Gomez Garrido J."/>
        </authorList>
    </citation>
    <scope>NUCLEOTIDE SEQUENCE</scope>
</reference>
<sequence length="220" mass="25894">MEIIHECRKISVLHIGKNNPNKNYSLNNIIINHTTNQKDLGVIITNDLKWDLQTDKVTKKAMSMTFLIKRVFKNLSPEGIAKIYKSYIRPIIEYALPVWNPQYEKNSSRLEKVQGSATKISNQMKKLSYQERLKTLNLTTHEERRTRGDLIEIYKLATNYYSCFDENEFLQFDTSSRRGHSLKLLKERTYKNPRSHFLHNRAFNQWNNLPQATIQSTSVN</sequence>
<name>A0A8D9EF88_9HEMI</name>
<accession>A0A8D9EF88</accession>
<organism evidence="1">
    <name type="scientific">Cacopsylla melanoneura</name>
    <dbReference type="NCBI Taxonomy" id="428564"/>
    <lineage>
        <taxon>Eukaryota</taxon>
        <taxon>Metazoa</taxon>
        <taxon>Ecdysozoa</taxon>
        <taxon>Arthropoda</taxon>
        <taxon>Hexapoda</taxon>
        <taxon>Insecta</taxon>
        <taxon>Pterygota</taxon>
        <taxon>Neoptera</taxon>
        <taxon>Paraneoptera</taxon>
        <taxon>Hemiptera</taxon>
        <taxon>Sternorrhyncha</taxon>
        <taxon>Psylloidea</taxon>
        <taxon>Psyllidae</taxon>
        <taxon>Psyllinae</taxon>
        <taxon>Cacopsylla</taxon>
    </lineage>
</organism>
<protein>
    <submittedName>
        <fullName evidence="1">Uncharacterized protein</fullName>
    </submittedName>
</protein>
<dbReference type="PRINTS" id="PR01345">
    <property type="entry name" value="CERVTRCPTASE"/>
</dbReference>
<evidence type="ECO:0000313" key="1">
    <source>
        <dbReference type="EMBL" id="CAG6751798.1"/>
    </source>
</evidence>
<dbReference type="PANTHER" id="PTHR33332">
    <property type="entry name" value="REVERSE TRANSCRIPTASE DOMAIN-CONTAINING PROTEIN"/>
    <property type="match status" value="1"/>
</dbReference>
<proteinExistence type="predicted"/>
<dbReference type="AlphaFoldDB" id="A0A8D9EF88"/>